<feature type="region of interest" description="Disordered" evidence="1">
    <location>
        <begin position="25"/>
        <end position="90"/>
    </location>
</feature>
<evidence type="ECO:0000313" key="2">
    <source>
        <dbReference type="EMBL" id="KAK0617131.1"/>
    </source>
</evidence>
<dbReference type="EMBL" id="JAULSU010000005">
    <property type="protein sequence ID" value="KAK0617131.1"/>
    <property type="molecule type" value="Genomic_DNA"/>
</dbReference>
<reference evidence="2" key="1">
    <citation type="submission" date="2023-06" db="EMBL/GenBank/DDBJ databases">
        <title>Genome-scale phylogeny and comparative genomics of the fungal order Sordariales.</title>
        <authorList>
            <consortium name="Lawrence Berkeley National Laboratory"/>
            <person name="Hensen N."/>
            <person name="Bonometti L."/>
            <person name="Westerberg I."/>
            <person name="Brannstrom I.O."/>
            <person name="Guillou S."/>
            <person name="Cros-Aarteil S."/>
            <person name="Calhoun S."/>
            <person name="Haridas S."/>
            <person name="Kuo A."/>
            <person name="Mondo S."/>
            <person name="Pangilinan J."/>
            <person name="Riley R."/>
            <person name="Labutti K."/>
            <person name="Andreopoulos B."/>
            <person name="Lipzen A."/>
            <person name="Chen C."/>
            <person name="Yanf M."/>
            <person name="Daum C."/>
            <person name="Ng V."/>
            <person name="Clum A."/>
            <person name="Steindorff A."/>
            <person name="Ohm R."/>
            <person name="Martin F."/>
            <person name="Silar P."/>
            <person name="Natvig D."/>
            <person name="Lalanne C."/>
            <person name="Gautier V."/>
            <person name="Ament-Velasquez S.L."/>
            <person name="Kruys A."/>
            <person name="Hutchinson M.I."/>
            <person name="Powell A.J."/>
            <person name="Barry K."/>
            <person name="Miller A.N."/>
            <person name="Grigoriev I.V."/>
            <person name="Debuchy R."/>
            <person name="Gladieux P."/>
            <person name="Thoren M.H."/>
            <person name="Johannesson H."/>
        </authorList>
    </citation>
    <scope>NUCLEOTIDE SEQUENCE</scope>
    <source>
        <strain evidence="2">CBS 606.72</strain>
    </source>
</reference>
<evidence type="ECO:0000256" key="1">
    <source>
        <dbReference type="SAM" id="MobiDB-lite"/>
    </source>
</evidence>
<dbReference type="AlphaFoldDB" id="A0AA39WKP0"/>
<sequence>MLKHFGFPLPPGLASAASCVRLPPFSQSKRAQGNSYRRQTSSDDSSPTPPIPNTLRDHNGLLDTRATTDDGSAFSSAGAASRSRGSIHAP</sequence>
<dbReference type="Proteomes" id="UP001175000">
    <property type="component" value="Unassembled WGS sequence"/>
</dbReference>
<accession>A0AA39WKP0</accession>
<name>A0AA39WKP0_9PEZI</name>
<protein>
    <submittedName>
        <fullName evidence="2">Uncharacterized protein</fullName>
    </submittedName>
</protein>
<gene>
    <name evidence="2" type="ORF">B0T14DRAFT_259082</name>
</gene>
<proteinExistence type="predicted"/>
<dbReference type="PROSITE" id="PS51257">
    <property type="entry name" value="PROKAR_LIPOPROTEIN"/>
    <property type="match status" value="1"/>
</dbReference>
<keyword evidence="3" id="KW-1185">Reference proteome</keyword>
<feature type="compositionally biased region" description="Low complexity" evidence="1">
    <location>
        <begin position="71"/>
        <end position="90"/>
    </location>
</feature>
<evidence type="ECO:0000313" key="3">
    <source>
        <dbReference type="Proteomes" id="UP001175000"/>
    </source>
</evidence>
<comment type="caution">
    <text evidence="2">The sequence shown here is derived from an EMBL/GenBank/DDBJ whole genome shotgun (WGS) entry which is preliminary data.</text>
</comment>
<organism evidence="2 3">
    <name type="scientific">Immersiella caudata</name>
    <dbReference type="NCBI Taxonomy" id="314043"/>
    <lineage>
        <taxon>Eukaryota</taxon>
        <taxon>Fungi</taxon>
        <taxon>Dikarya</taxon>
        <taxon>Ascomycota</taxon>
        <taxon>Pezizomycotina</taxon>
        <taxon>Sordariomycetes</taxon>
        <taxon>Sordariomycetidae</taxon>
        <taxon>Sordariales</taxon>
        <taxon>Lasiosphaeriaceae</taxon>
        <taxon>Immersiella</taxon>
    </lineage>
</organism>
<feature type="compositionally biased region" description="Polar residues" evidence="1">
    <location>
        <begin position="25"/>
        <end position="39"/>
    </location>
</feature>